<dbReference type="Pfam" id="PF04014">
    <property type="entry name" value="MazE_antitoxin"/>
    <property type="match status" value="1"/>
</dbReference>
<dbReference type="OrthoDB" id="5298361at2"/>
<keyword evidence="6" id="KW-1185">Reference proteome</keyword>
<comment type="similarity">
    <text evidence="1">Belongs to the VapB family.</text>
</comment>
<dbReference type="Proteomes" id="UP000236724">
    <property type="component" value="Unassembled WGS sequence"/>
</dbReference>
<dbReference type="InterPro" id="IPR047976">
    <property type="entry name" value="Anti_VapB2-like"/>
</dbReference>
<evidence type="ECO:0000256" key="2">
    <source>
        <dbReference type="PROSITE-ProRule" id="PRU01076"/>
    </source>
</evidence>
<accession>A0A1H6F4F1</accession>
<dbReference type="SUPFAM" id="SSF89447">
    <property type="entry name" value="AbrB/MazE/MraZ-like"/>
    <property type="match status" value="1"/>
</dbReference>
<dbReference type="InterPro" id="IPR051734">
    <property type="entry name" value="VapB_TA_antitoxins"/>
</dbReference>
<dbReference type="PROSITE" id="PS51740">
    <property type="entry name" value="SPOVT_ABRB"/>
    <property type="match status" value="1"/>
</dbReference>
<evidence type="ECO:0000313" key="6">
    <source>
        <dbReference type="Proteomes" id="UP000236724"/>
    </source>
</evidence>
<organism evidence="5 6">
    <name type="scientific">Candidatus Venteria ishoeyi</name>
    <dbReference type="NCBI Taxonomy" id="1899563"/>
    <lineage>
        <taxon>Bacteria</taxon>
        <taxon>Pseudomonadati</taxon>
        <taxon>Pseudomonadota</taxon>
        <taxon>Gammaproteobacteria</taxon>
        <taxon>Thiotrichales</taxon>
        <taxon>Thiotrichaceae</taxon>
        <taxon>Venteria</taxon>
    </lineage>
</organism>
<dbReference type="PANTHER" id="PTHR37550:SF3">
    <property type="entry name" value="ANTITOXIN VAPB1"/>
    <property type="match status" value="1"/>
</dbReference>
<dbReference type="NCBIfam" id="NF040493">
    <property type="entry name" value="TA_anti_VapB"/>
    <property type="match status" value="1"/>
</dbReference>
<reference evidence="5 6" key="1">
    <citation type="submission" date="2016-10" db="EMBL/GenBank/DDBJ databases">
        <authorList>
            <person name="de Groot N.N."/>
        </authorList>
    </citation>
    <scope>NUCLEOTIDE SEQUENCE [LARGE SCALE GENOMIC DNA]</scope>
    <source>
        <strain evidence="5">MBHS1</strain>
    </source>
</reference>
<dbReference type="PANTHER" id="PTHR37550">
    <property type="entry name" value="ANTITOXIN VAPB1"/>
    <property type="match status" value="1"/>
</dbReference>
<gene>
    <name evidence="5" type="primary">vapB</name>
    <name evidence="5" type="ORF">MBHS_00825</name>
</gene>
<protein>
    <submittedName>
        <fullName evidence="5">Antitoxin VapB</fullName>
    </submittedName>
</protein>
<dbReference type="RefSeq" id="WP_103918967.1">
    <property type="nucleotide sequence ID" value="NZ_FMSV02000136.1"/>
</dbReference>
<dbReference type="InterPro" id="IPR037914">
    <property type="entry name" value="SpoVT-AbrB_sf"/>
</dbReference>
<evidence type="ECO:0000256" key="1">
    <source>
        <dbReference type="ARBA" id="ARBA00007924"/>
    </source>
</evidence>
<name>A0A1H6F4F1_9GAMM</name>
<proteinExistence type="inferred from homology"/>
<dbReference type="EMBL" id="FMSV02000136">
    <property type="protein sequence ID" value="SEH04972.1"/>
    <property type="molecule type" value="Genomic_DNA"/>
</dbReference>
<evidence type="ECO:0000313" key="5">
    <source>
        <dbReference type="EMBL" id="SEH04972.1"/>
    </source>
</evidence>
<feature type="domain" description="SpoVT-AbrB" evidence="4">
    <location>
        <begin position="4"/>
        <end position="44"/>
    </location>
</feature>
<evidence type="ECO:0000256" key="3">
    <source>
        <dbReference type="SAM" id="MobiDB-lite"/>
    </source>
</evidence>
<evidence type="ECO:0000259" key="4">
    <source>
        <dbReference type="PROSITE" id="PS51740"/>
    </source>
</evidence>
<dbReference type="InterPro" id="IPR007159">
    <property type="entry name" value="SpoVT-AbrB_dom"/>
</dbReference>
<dbReference type="Gene3D" id="2.10.260.10">
    <property type="match status" value="1"/>
</dbReference>
<sequence>MKTAKLFMNGRSQAVRLPKEFRLEGNEVEICRQGNSIVLVPIVNQWQQMFEKLDKLSVAEDFMADREQPPQQKRPELDDFFQ</sequence>
<feature type="region of interest" description="Disordered" evidence="3">
    <location>
        <begin position="61"/>
        <end position="82"/>
    </location>
</feature>
<dbReference type="AlphaFoldDB" id="A0A1H6F4F1"/>
<keyword evidence="2" id="KW-0238">DNA-binding</keyword>
<dbReference type="SMART" id="SM00966">
    <property type="entry name" value="SpoVT_AbrB"/>
    <property type="match status" value="1"/>
</dbReference>
<dbReference type="GO" id="GO:0003677">
    <property type="term" value="F:DNA binding"/>
    <property type="evidence" value="ECO:0007669"/>
    <property type="project" value="UniProtKB-UniRule"/>
</dbReference>